<protein>
    <recommendedName>
        <fullName evidence="1">Peptidase M13 N-terminal domain-containing protein</fullName>
    </recommendedName>
</protein>
<evidence type="ECO:0000313" key="3">
    <source>
        <dbReference type="Proteomes" id="UP000726737"/>
    </source>
</evidence>
<dbReference type="Gene3D" id="1.10.1380.10">
    <property type="entry name" value="Neutral endopeptidase , domain2"/>
    <property type="match status" value="1"/>
</dbReference>
<reference evidence="2" key="1">
    <citation type="journal article" date="2020" name="Fungal Divers.">
        <title>Resolving the Mortierellaceae phylogeny through synthesis of multi-gene phylogenetics and phylogenomics.</title>
        <authorList>
            <person name="Vandepol N."/>
            <person name="Liber J."/>
            <person name="Desiro A."/>
            <person name="Na H."/>
            <person name="Kennedy M."/>
            <person name="Barry K."/>
            <person name="Grigoriev I.V."/>
            <person name="Miller A.N."/>
            <person name="O'Donnell K."/>
            <person name="Stajich J.E."/>
            <person name="Bonito G."/>
        </authorList>
    </citation>
    <scope>NUCLEOTIDE SEQUENCE</scope>
    <source>
        <strain evidence="2">KOD948</strain>
    </source>
</reference>
<accession>A0A9P6PKN8</accession>
<feature type="non-terminal residue" evidence="2">
    <location>
        <position position="1"/>
    </location>
</feature>
<dbReference type="EMBL" id="JAAAJA010001324">
    <property type="protein sequence ID" value="KAG0247559.1"/>
    <property type="molecule type" value="Genomic_DNA"/>
</dbReference>
<dbReference type="Pfam" id="PF05649">
    <property type="entry name" value="Peptidase_M13_N"/>
    <property type="match status" value="1"/>
</dbReference>
<dbReference type="InterPro" id="IPR042089">
    <property type="entry name" value="Peptidase_M13_dom_2"/>
</dbReference>
<proteinExistence type="predicted"/>
<name>A0A9P6PKN8_9FUNG</name>
<evidence type="ECO:0000259" key="1">
    <source>
        <dbReference type="Pfam" id="PF05649"/>
    </source>
</evidence>
<feature type="domain" description="Peptidase M13 N-terminal" evidence="1">
    <location>
        <begin position="7"/>
        <end position="76"/>
    </location>
</feature>
<dbReference type="AlphaFoldDB" id="A0A9P6PKN8"/>
<sequence>STIVWDTIADLDAMTPALDWTVLLTTAFPENTPIPTKVNMLWKFYLRRMNTAFQVSSPETIQNYFAWTMMRNLGKHPTPPL</sequence>
<dbReference type="InterPro" id="IPR008753">
    <property type="entry name" value="Peptidase_M13_N"/>
</dbReference>
<gene>
    <name evidence="2" type="ORF">BG011_001298</name>
</gene>
<organism evidence="2 3">
    <name type="scientific">Mortierella polycephala</name>
    <dbReference type="NCBI Taxonomy" id="41804"/>
    <lineage>
        <taxon>Eukaryota</taxon>
        <taxon>Fungi</taxon>
        <taxon>Fungi incertae sedis</taxon>
        <taxon>Mucoromycota</taxon>
        <taxon>Mortierellomycotina</taxon>
        <taxon>Mortierellomycetes</taxon>
        <taxon>Mortierellales</taxon>
        <taxon>Mortierellaceae</taxon>
        <taxon>Mortierella</taxon>
    </lineage>
</organism>
<dbReference type="Proteomes" id="UP000726737">
    <property type="component" value="Unassembled WGS sequence"/>
</dbReference>
<dbReference type="GO" id="GO:0006508">
    <property type="term" value="P:proteolysis"/>
    <property type="evidence" value="ECO:0007669"/>
    <property type="project" value="InterPro"/>
</dbReference>
<keyword evidence="3" id="KW-1185">Reference proteome</keyword>
<dbReference type="SUPFAM" id="SSF55486">
    <property type="entry name" value="Metalloproteases ('zincins'), catalytic domain"/>
    <property type="match status" value="1"/>
</dbReference>
<evidence type="ECO:0000313" key="2">
    <source>
        <dbReference type="EMBL" id="KAG0247559.1"/>
    </source>
</evidence>
<dbReference type="OrthoDB" id="6475849at2759"/>
<comment type="caution">
    <text evidence="2">The sequence shown here is derived from an EMBL/GenBank/DDBJ whole genome shotgun (WGS) entry which is preliminary data.</text>
</comment>